<evidence type="ECO:0000313" key="2">
    <source>
        <dbReference type="Proteomes" id="UP000295680"/>
    </source>
</evidence>
<dbReference type="Proteomes" id="UP000295680">
    <property type="component" value="Unassembled WGS sequence"/>
</dbReference>
<dbReference type="GO" id="GO:0000287">
    <property type="term" value="F:magnesium ion binding"/>
    <property type="evidence" value="ECO:0007669"/>
    <property type="project" value="UniProtKB-ARBA"/>
</dbReference>
<accession>A0A4R2J4W4</accession>
<dbReference type="InterPro" id="IPR029061">
    <property type="entry name" value="THDP-binding"/>
</dbReference>
<dbReference type="Gene3D" id="3.40.50.970">
    <property type="match status" value="1"/>
</dbReference>
<reference evidence="1 2" key="1">
    <citation type="submission" date="2019-03" db="EMBL/GenBank/DDBJ databases">
        <title>Genomic Encyclopedia of Type Strains, Phase IV (KMG-IV): sequencing the most valuable type-strain genomes for metagenomic binning, comparative biology and taxonomic classification.</title>
        <authorList>
            <person name="Goeker M."/>
        </authorList>
    </citation>
    <scope>NUCLEOTIDE SEQUENCE [LARGE SCALE GENOMIC DNA]</scope>
    <source>
        <strain evidence="1 2">DSM 45934</strain>
    </source>
</reference>
<evidence type="ECO:0000313" key="1">
    <source>
        <dbReference type="EMBL" id="TCO52332.1"/>
    </source>
</evidence>
<protein>
    <submittedName>
        <fullName evidence="1">Uncharacterized protein</fullName>
    </submittedName>
</protein>
<dbReference type="AlphaFoldDB" id="A0A4R2J4W4"/>
<dbReference type="InterPro" id="IPR051457">
    <property type="entry name" value="2-oxoacid:Fd_oxidoreductase"/>
</dbReference>
<sequence>MTATHIGLAGTRIDGDTHWCPGCGDFAALDTVQAVLPTLGLERDKIVLFSGIGCTRFTHHRIIDGMHVVHGQGPAVVSELATSRLDLSVWVVIRDGHTMTAGGNHLIDSLRSNVNVKVLLYDTQPDPLAVGCEITFLGRAADSDLAALTEVLSRAARHRGSALVQVRPDGQVISPAGVLRQVHRPVPGSAGAGADFTALFTGSN</sequence>
<dbReference type="SUPFAM" id="SSF52518">
    <property type="entry name" value="Thiamin diphosphate-binding fold (THDP-binding)"/>
    <property type="match status" value="1"/>
</dbReference>
<dbReference type="EMBL" id="SLWS01000012">
    <property type="protein sequence ID" value="TCO52332.1"/>
    <property type="molecule type" value="Genomic_DNA"/>
</dbReference>
<comment type="caution">
    <text evidence="1">The sequence shown here is derived from an EMBL/GenBank/DDBJ whole genome shotgun (WGS) entry which is preliminary data.</text>
</comment>
<dbReference type="PANTHER" id="PTHR48084">
    <property type="entry name" value="2-OXOGLUTARATE OXIDOREDUCTASE SUBUNIT KORB-RELATED"/>
    <property type="match status" value="1"/>
</dbReference>
<dbReference type="RefSeq" id="WP_132124276.1">
    <property type="nucleotide sequence ID" value="NZ_SLWS01000012.1"/>
</dbReference>
<proteinExistence type="predicted"/>
<dbReference type="OrthoDB" id="9775140at2"/>
<name>A0A4R2J4W4_9PSEU</name>
<organism evidence="1 2">
    <name type="scientific">Actinocrispum wychmicini</name>
    <dbReference type="NCBI Taxonomy" id="1213861"/>
    <lineage>
        <taxon>Bacteria</taxon>
        <taxon>Bacillati</taxon>
        <taxon>Actinomycetota</taxon>
        <taxon>Actinomycetes</taxon>
        <taxon>Pseudonocardiales</taxon>
        <taxon>Pseudonocardiaceae</taxon>
        <taxon>Actinocrispum</taxon>
    </lineage>
</organism>
<dbReference type="PANTHER" id="PTHR48084:SF4">
    <property type="entry name" value="2-OXOGLUTARATE OXIDOREDUCTASE SUBUNIT KORB"/>
    <property type="match status" value="1"/>
</dbReference>
<gene>
    <name evidence="1" type="ORF">EV192_11263</name>
</gene>
<keyword evidence="2" id="KW-1185">Reference proteome</keyword>